<evidence type="ECO:0000313" key="1">
    <source>
        <dbReference type="EMBL" id="KAB4450407.1"/>
    </source>
</evidence>
<evidence type="ECO:0000313" key="4">
    <source>
        <dbReference type="Proteomes" id="UP000436858"/>
    </source>
</evidence>
<gene>
    <name evidence="1" type="ORF">GAN75_25645</name>
    <name evidence="2" type="ORF">GAN91_05315</name>
</gene>
<evidence type="ECO:0000313" key="3">
    <source>
        <dbReference type="Proteomes" id="UP000436825"/>
    </source>
</evidence>
<reference evidence="3 4" key="1">
    <citation type="journal article" date="2019" name="Nat. Med.">
        <title>A library of human gut bacterial isolates paired with longitudinal multiomics data enables mechanistic microbiome research.</title>
        <authorList>
            <person name="Poyet M."/>
            <person name="Groussin M."/>
            <person name="Gibbons S.M."/>
            <person name="Avila-Pacheco J."/>
            <person name="Jiang X."/>
            <person name="Kearney S.M."/>
            <person name="Perrotta A.R."/>
            <person name="Berdy B."/>
            <person name="Zhao S."/>
            <person name="Lieberman T.D."/>
            <person name="Swanson P.K."/>
            <person name="Smith M."/>
            <person name="Roesemann S."/>
            <person name="Alexander J.E."/>
            <person name="Rich S.A."/>
            <person name="Livny J."/>
            <person name="Vlamakis H."/>
            <person name="Clish C."/>
            <person name="Bullock K."/>
            <person name="Deik A."/>
            <person name="Scott J."/>
            <person name="Pierce K.A."/>
            <person name="Xavier R.J."/>
            <person name="Alm E.J."/>
        </authorList>
    </citation>
    <scope>NUCLEOTIDE SEQUENCE [LARGE SCALE GENOMIC DNA]</scope>
    <source>
        <strain evidence="1 3">BIOML-A160</strain>
        <strain evidence="2 4">BIOML-A162</strain>
    </source>
</reference>
<comment type="caution">
    <text evidence="1">The sequence shown here is derived from an EMBL/GenBank/DDBJ whole genome shotgun (WGS) entry which is preliminary data.</text>
</comment>
<dbReference type="Proteomes" id="UP000436825">
    <property type="component" value="Unassembled WGS sequence"/>
</dbReference>
<name>A0A2J6A4K9_BACT4</name>
<dbReference type="EMBL" id="WCRY01000004">
    <property type="protein sequence ID" value="KAB4484930.1"/>
    <property type="molecule type" value="Genomic_DNA"/>
</dbReference>
<evidence type="ECO:0000313" key="2">
    <source>
        <dbReference type="EMBL" id="KAB4484930.1"/>
    </source>
</evidence>
<proteinExistence type="predicted"/>
<dbReference type="Proteomes" id="UP000436858">
    <property type="component" value="Unassembled WGS sequence"/>
</dbReference>
<dbReference type="RefSeq" id="WP_011107865.1">
    <property type="nucleotide sequence ID" value="NZ_AP022660.1"/>
</dbReference>
<dbReference type="AlphaFoldDB" id="A0A2J6A4K9"/>
<organism evidence="1 3">
    <name type="scientific">Bacteroides thetaiotaomicron</name>
    <dbReference type="NCBI Taxonomy" id="818"/>
    <lineage>
        <taxon>Bacteria</taxon>
        <taxon>Pseudomonadati</taxon>
        <taxon>Bacteroidota</taxon>
        <taxon>Bacteroidia</taxon>
        <taxon>Bacteroidales</taxon>
        <taxon>Bacteroidaceae</taxon>
        <taxon>Bacteroides</taxon>
    </lineage>
</organism>
<sequence>MKLLETTGNDFFTLAHPEMKRTPIIEWQAAVSNNKGDNKKAFIGYYHPIITIYYHPLFIRNQGVNLQK</sequence>
<dbReference type="EMBL" id="WCRW01000029">
    <property type="protein sequence ID" value="KAB4450407.1"/>
    <property type="molecule type" value="Genomic_DNA"/>
</dbReference>
<accession>A0A2J6A4K9</accession>
<protein>
    <submittedName>
        <fullName evidence="1">Uncharacterized protein</fullName>
    </submittedName>
</protein>